<evidence type="ECO:0000313" key="2">
    <source>
        <dbReference type="EnsemblMetazoa" id="GAUT034072-PA"/>
    </source>
</evidence>
<keyword evidence="1" id="KW-0812">Transmembrane</keyword>
<dbReference type="EnsemblMetazoa" id="GAUT034072-RA">
    <property type="protein sequence ID" value="GAUT034072-PA"/>
    <property type="gene ID" value="GAUT034072"/>
</dbReference>
<keyword evidence="3" id="KW-1185">Reference proteome</keyword>
<protein>
    <submittedName>
        <fullName evidence="2">Uncharacterized protein</fullName>
    </submittedName>
</protein>
<reference evidence="2" key="1">
    <citation type="submission" date="2020-05" db="UniProtKB">
        <authorList>
            <consortium name="EnsemblMetazoa"/>
        </authorList>
    </citation>
    <scope>IDENTIFICATION</scope>
    <source>
        <strain evidence="2">TTRI</strain>
    </source>
</reference>
<name>A0A1A9VDW6_GLOAU</name>
<evidence type="ECO:0000313" key="3">
    <source>
        <dbReference type="Proteomes" id="UP000078200"/>
    </source>
</evidence>
<evidence type="ECO:0000256" key="1">
    <source>
        <dbReference type="SAM" id="Phobius"/>
    </source>
</evidence>
<proteinExistence type="predicted"/>
<keyword evidence="1" id="KW-0472">Membrane</keyword>
<dbReference type="VEuPathDB" id="VectorBase:GAUT034072"/>
<organism evidence="2 3">
    <name type="scientific">Glossina austeni</name>
    <name type="common">Savannah tsetse fly</name>
    <dbReference type="NCBI Taxonomy" id="7395"/>
    <lineage>
        <taxon>Eukaryota</taxon>
        <taxon>Metazoa</taxon>
        <taxon>Ecdysozoa</taxon>
        <taxon>Arthropoda</taxon>
        <taxon>Hexapoda</taxon>
        <taxon>Insecta</taxon>
        <taxon>Pterygota</taxon>
        <taxon>Neoptera</taxon>
        <taxon>Endopterygota</taxon>
        <taxon>Diptera</taxon>
        <taxon>Brachycera</taxon>
        <taxon>Muscomorpha</taxon>
        <taxon>Hippoboscoidea</taxon>
        <taxon>Glossinidae</taxon>
        <taxon>Glossina</taxon>
    </lineage>
</organism>
<feature type="transmembrane region" description="Helical" evidence="1">
    <location>
        <begin position="20"/>
        <end position="41"/>
    </location>
</feature>
<accession>A0A1A9VDW6</accession>
<sequence>MYAQYSVIQTAVVAADDVTFVLVAPLVATAAASAFICAVTGSALTTAIERASVAAPTCAVIVQGLGAIYMFFAALHVREVFTVFLRSLGILRDVQILRIAKSSFPDNAIHASATKFVRTISTKEPAAKRSTEPGITLDAMLHIEHILPNLVINNLIAMCGMLSRVMENNCKLSQNSACAREVCVDDRNMEIILRHC</sequence>
<dbReference type="AlphaFoldDB" id="A0A1A9VDW6"/>
<feature type="transmembrane region" description="Helical" evidence="1">
    <location>
        <begin position="53"/>
        <end position="77"/>
    </location>
</feature>
<keyword evidence="1" id="KW-1133">Transmembrane helix</keyword>
<dbReference type="Proteomes" id="UP000078200">
    <property type="component" value="Unassembled WGS sequence"/>
</dbReference>